<dbReference type="Gene3D" id="3.30.930.10">
    <property type="entry name" value="Bira Bifunctional Protein, Domain 2"/>
    <property type="match status" value="1"/>
</dbReference>
<name>A0AAE3FWI4_9EURY</name>
<dbReference type="Pfam" id="PF21948">
    <property type="entry name" value="LplA-B_cat"/>
    <property type="match status" value="1"/>
</dbReference>
<organism evidence="2 3">
    <name type="scientific">Natronocalculus amylovorans</name>
    <dbReference type="NCBI Taxonomy" id="2917812"/>
    <lineage>
        <taxon>Archaea</taxon>
        <taxon>Methanobacteriati</taxon>
        <taxon>Methanobacteriota</taxon>
        <taxon>Stenosarchaea group</taxon>
        <taxon>Halobacteria</taxon>
        <taxon>Halobacteriales</taxon>
        <taxon>Haloferacaceae</taxon>
        <taxon>Natronocalculus</taxon>
    </lineage>
</organism>
<dbReference type="Proteomes" id="UP001203207">
    <property type="component" value="Unassembled WGS sequence"/>
</dbReference>
<accession>A0AAE3FWI4</accession>
<dbReference type="InterPro" id="IPR004143">
    <property type="entry name" value="BPL_LPL_catalytic"/>
</dbReference>
<feature type="domain" description="BPL/LPL catalytic" evidence="1">
    <location>
        <begin position="29"/>
        <end position="212"/>
    </location>
</feature>
<dbReference type="GO" id="GO:0016874">
    <property type="term" value="F:ligase activity"/>
    <property type="evidence" value="ECO:0007669"/>
    <property type="project" value="UniProtKB-KW"/>
</dbReference>
<evidence type="ECO:0000259" key="1">
    <source>
        <dbReference type="PROSITE" id="PS51733"/>
    </source>
</evidence>
<dbReference type="AlphaFoldDB" id="A0AAE3FWI4"/>
<reference evidence="2" key="1">
    <citation type="journal article" date="2022" name="Syst. Appl. Microbiol.">
        <title>Natronocalculus amylovorans gen. nov., sp. nov., and Natranaeroarchaeum aerophilus sp. nov., dominant culturable amylolytic natronoarchaea from hypersaline soda lakes in southwestern Siberia.</title>
        <authorList>
            <person name="Sorokin D.Y."/>
            <person name="Elcheninov A.G."/>
            <person name="Khizhniak T.V."/>
            <person name="Koenen M."/>
            <person name="Bale N.J."/>
            <person name="Damste J.S.S."/>
            <person name="Kublanov I.V."/>
        </authorList>
    </citation>
    <scope>NUCLEOTIDE SEQUENCE</scope>
    <source>
        <strain evidence="2">AArc-St2</strain>
    </source>
</reference>
<evidence type="ECO:0000313" key="2">
    <source>
        <dbReference type="EMBL" id="MCL9816872.1"/>
    </source>
</evidence>
<protein>
    <submittedName>
        <fullName evidence="2">Lipoate--protein ligase family protein</fullName>
    </submittedName>
</protein>
<dbReference type="EMBL" id="JAKRVX010000002">
    <property type="protein sequence ID" value="MCL9816872.1"/>
    <property type="molecule type" value="Genomic_DNA"/>
</dbReference>
<keyword evidence="3" id="KW-1185">Reference proteome</keyword>
<dbReference type="InterPro" id="IPR045864">
    <property type="entry name" value="aa-tRNA-synth_II/BPL/LPL"/>
</dbReference>
<dbReference type="PROSITE" id="PS51733">
    <property type="entry name" value="BPL_LPL_CATALYTIC"/>
    <property type="match status" value="1"/>
</dbReference>
<keyword evidence="2" id="KW-0436">Ligase</keyword>
<gene>
    <name evidence="2" type="ORF">AArcSt2_07945</name>
</gene>
<comment type="caution">
    <text evidence="2">The sequence shown here is derived from an EMBL/GenBank/DDBJ whole genome shotgun (WGS) entry which is preliminary data.</text>
</comment>
<proteinExistence type="predicted"/>
<dbReference type="SUPFAM" id="SSF55681">
    <property type="entry name" value="Class II aaRS and biotin synthetases"/>
    <property type="match status" value="1"/>
</dbReference>
<sequence length="236" mass="24782">METLVVRGRKETPNADRAATKTLLTHTTETGQPTVRVWTPHRQIAFGRRDTRADGFDRAVSIATEYGFPAIERSVGGRAVAYTGSVLAFASTIPIDDIRQGMDERYETATMQLLTALSDVGATVERGEPADSYCPGEHSIQGSDTGKIVGIAQRITGGAALVSGCVTVTDRDATELASVLAPVYAAIDVPFDRASVGSVEAAGGAAAVEAVQRTIEQTLISGPTAVVDCNSIELDL</sequence>
<dbReference type="RefSeq" id="WP_174652327.1">
    <property type="nucleotide sequence ID" value="NZ_JAKRVX010000002.1"/>
</dbReference>
<evidence type="ECO:0000313" key="3">
    <source>
        <dbReference type="Proteomes" id="UP001203207"/>
    </source>
</evidence>
<reference evidence="2" key="2">
    <citation type="submission" date="2022-02" db="EMBL/GenBank/DDBJ databases">
        <authorList>
            <person name="Elcheninov A.G."/>
            <person name="Sorokin D.Y."/>
            <person name="Kublanov I.V."/>
        </authorList>
    </citation>
    <scope>NUCLEOTIDE SEQUENCE</scope>
    <source>
        <strain evidence="2">AArc-St2</strain>
    </source>
</reference>